<feature type="transmembrane region" description="Helical" evidence="7">
    <location>
        <begin position="111"/>
        <end position="133"/>
    </location>
</feature>
<comment type="caution">
    <text evidence="9">The sequence shown here is derived from an EMBL/GenBank/DDBJ whole genome shotgun (WGS) entry which is preliminary data.</text>
</comment>
<keyword evidence="4 7" id="KW-0812">Transmembrane</keyword>
<dbReference type="PANTHER" id="PTHR33932:SF4">
    <property type="entry name" value="NA(+)_H(+) ANTIPORTER SUBUNIT B"/>
    <property type="match status" value="1"/>
</dbReference>
<sequence>MKNNNVILQTTTKVTFFIIFLFSIHIFFAGHFSPGGGFVGGLLTTGAIVLLLLAFDLETVRATLPFNFTVVIAVGLLLSLGTAAGSILFNVPFFTHAFGHFNLPLFGDTELHTAMIFDLGVYLVVVGAAITIIQSIGGDE</sequence>
<dbReference type="Pfam" id="PF04039">
    <property type="entry name" value="MnhB"/>
    <property type="match status" value="1"/>
</dbReference>
<keyword evidence="3" id="KW-1003">Cell membrane</keyword>
<proteinExistence type="inferred from homology"/>
<organism evidence="9 10">
    <name type="scientific">Sporosarcina gallistercoris</name>
    <dbReference type="NCBI Taxonomy" id="2762245"/>
    <lineage>
        <taxon>Bacteria</taxon>
        <taxon>Bacillati</taxon>
        <taxon>Bacillota</taxon>
        <taxon>Bacilli</taxon>
        <taxon>Bacillales</taxon>
        <taxon>Caryophanaceae</taxon>
        <taxon>Sporosarcina</taxon>
    </lineage>
</organism>
<evidence type="ECO:0000256" key="5">
    <source>
        <dbReference type="ARBA" id="ARBA00022989"/>
    </source>
</evidence>
<evidence type="ECO:0000256" key="4">
    <source>
        <dbReference type="ARBA" id="ARBA00022692"/>
    </source>
</evidence>
<gene>
    <name evidence="9" type="ORF">H9659_10895</name>
</gene>
<feature type="transmembrane region" description="Helical" evidence="7">
    <location>
        <begin position="67"/>
        <end position="91"/>
    </location>
</feature>
<keyword evidence="6 7" id="KW-0472">Membrane</keyword>
<dbReference type="InterPro" id="IPR050622">
    <property type="entry name" value="CPA3_antiporter_subunitB"/>
</dbReference>
<dbReference type="RefSeq" id="WP_191690392.1">
    <property type="nucleotide sequence ID" value="NZ_JACSQY010000008.1"/>
</dbReference>
<keyword evidence="5 7" id="KW-1133">Transmembrane helix</keyword>
<comment type="subcellular location">
    <subcellularLocation>
        <location evidence="1">Cell membrane</location>
        <topology evidence="1">Multi-pass membrane protein</topology>
    </subcellularLocation>
</comment>
<evidence type="ECO:0000256" key="1">
    <source>
        <dbReference type="ARBA" id="ARBA00004651"/>
    </source>
</evidence>
<feature type="transmembrane region" description="Helical" evidence="7">
    <location>
        <begin position="12"/>
        <end position="32"/>
    </location>
</feature>
<protein>
    <submittedName>
        <fullName evidence="9">Na(+)/H(+) antiporter subunit B</fullName>
    </submittedName>
</protein>
<evidence type="ECO:0000256" key="3">
    <source>
        <dbReference type="ARBA" id="ARBA00022475"/>
    </source>
</evidence>
<dbReference type="EMBL" id="JACSQY010000008">
    <property type="protein sequence ID" value="MBD7908838.1"/>
    <property type="molecule type" value="Genomic_DNA"/>
</dbReference>
<feature type="domain" description="Na+/H+ antiporter MnhB subunit-related protein" evidence="8">
    <location>
        <begin position="7"/>
        <end position="130"/>
    </location>
</feature>
<name>A0ABR8PKY4_9BACL</name>
<dbReference type="NCBIfam" id="NF009223">
    <property type="entry name" value="PRK12573.1"/>
    <property type="match status" value="1"/>
</dbReference>
<comment type="similarity">
    <text evidence="2">Belongs to the CPA3 antiporters (TC 2.A.63) subunit B family.</text>
</comment>
<evidence type="ECO:0000256" key="6">
    <source>
        <dbReference type="ARBA" id="ARBA00023136"/>
    </source>
</evidence>
<keyword evidence="10" id="KW-1185">Reference proteome</keyword>
<evidence type="ECO:0000259" key="8">
    <source>
        <dbReference type="Pfam" id="PF04039"/>
    </source>
</evidence>
<dbReference type="Proteomes" id="UP000659496">
    <property type="component" value="Unassembled WGS sequence"/>
</dbReference>
<evidence type="ECO:0000313" key="9">
    <source>
        <dbReference type="EMBL" id="MBD7908838.1"/>
    </source>
</evidence>
<feature type="transmembrane region" description="Helical" evidence="7">
    <location>
        <begin position="38"/>
        <end position="55"/>
    </location>
</feature>
<evidence type="ECO:0000313" key="10">
    <source>
        <dbReference type="Proteomes" id="UP000659496"/>
    </source>
</evidence>
<accession>A0ABR8PKY4</accession>
<evidence type="ECO:0000256" key="7">
    <source>
        <dbReference type="SAM" id="Phobius"/>
    </source>
</evidence>
<reference evidence="9 10" key="1">
    <citation type="submission" date="2020-08" db="EMBL/GenBank/DDBJ databases">
        <title>A Genomic Blueprint of the Chicken Gut Microbiome.</title>
        <authorList>
            <person name="Gilroy R."/>
            <person name="Ravi A."/>
            <person name="Getino M."/>
            <person name="Pursley I."/>
            <person name="Horton D.L."/>
            <person name="Alikhan N.-F."/>
            <person name="Baker D."/>
            <person name="Gharbi K."/>
            <person name="Hall N."/>
            <person name="Watson M."/>
            <person name="Adriaenssens E.M."/>
            <person name="Foster-Nyarko E."/>
            <person name="Jarju S."/>
            <person name="Secka A."/>
            <person name="Antonio M."/>
            <person name="Oren A."/>
            <person name="Chaudhuri R."/>
            <person name="La Ragione R.M."/>
            <person name="Hildebrand F."/>
            <person name="Pallen M.J."/>
        </authorList>
    </citation>
    <scope>NUCLEOTIDE SEQUENCE [LARGE SCALE GENOMIC DNA]</scope>
    <source>
        <strain evidence="9 10">Sa3CUA8</strain>
    </source>
</reference>
<dbReference type="PANTHER" id="PTHR33932">
    <property type="entry name" value="NA(+)/H(+) ANTIPORTER SUBUNIT B"/>
    <property type="match status" value="1"/>
</dbReference>
<dbReference type="InterPro" id="IPR007182">
    <property type="entry name" value="MnhB"/>
</dbReference>
<evidence type="ECO:0000256" key="2">
    <source>
        <dbReference type="ARBA" id="ARBA00009425"/>
    </source>
</evidence>